<gene>
    <name evidence="1" type="ORF">Enr10x_21140</name>
</gene>
<name>A0A517Q592_9PLAN</name>
<accession>A0A517Q592</accession>
<dbReference type="AlphaFoldDB" id="A0A517Q592"/>
<organism evidence="1 2">
    <name type="scientific">Gimesia panareensis</name>
    <dbReference type="NCBI Taxonomy" id="2527978"/>
    <lineage>
        <taxon>Bacteria</taxon>
        <taxon>Pseudomonadati</taxon>
        <taxon>Planctomycetota</taxon>
        <taxon>Planctomycetia</taxon>
        <taxon>Planctomycetales</taxon>
        <taxon>Planctomycetaceae</taxon>
        <taxon>Gimesia</taxon>
    </lineage>
</organism>
<proteinExistence type="predicted"/>
<protein>
    <submittedName>
        <fullName evidence="1">Uncharacterized protein</fullName>
    </submittedName>
</protein>
<dbReference type="RefSeq" id="WP_145448971.1">
    <property type="nucleotide sequence ID" value="NZ_CP037421.1"/>
</dbReference>
<dbReference type="EMBL" id="CP037421">
    <property type="protein sequence ID" value="QDT26804.1"/>
    <property type="molecule type" value="Genomic_DNA"/>
</dbReference>
<dbReference type="Proteomes" id="UP000315647">
    <property type="component" value="Chromosome"/>
</dbReference>
<sequence length="264" mass="27423">MTALSKDTPIIKSVGEKVAYPVLAATRIYQGSAVGLTTAGYARPYQLGDRFIGHTPEGMNNSNGASGDVSVTVFRGQYYILLNLSGVAITDAAIRASVYVQDSGTYSLRVGFKIGEVVHYRESGKAIVLVDTDPQFNVLAETVVLADFTDNTDTTGYADLSTPLPEGSVVLGWQADVKTGFSGDTTATVQVGESGNIDRFSAKTDNSCLTADVVGTAAAAVAANQGYLAGAVTPRVTVTGGSDFGGISAGEMDIKIIFAPTLRV</sequence>
<keyword evidence="2" id="KW-1185">Reference proteome</keyword>
<evidence type="ECO:0000313" key="2">
    <source>
        <dbReference type="Proteomes" id="UP000315647"/>
    </source>
</evidence>
<evidence type="ECO:0000313" key="1">
    <source>
        <dbReference type="EMBL" id="QDT26804.1"/>
    </source>
</evidence>
<reference evidence="1 2" key="1">
    <citation type="submission" date="2019-03" db="EMBL/GenBank/DDBJ databases">
        <title>Deep-cultivation of Planctomycetes and their phenomic and genomic characterization uncovers novel biology.</title>
        <authorList>
            <person name="Wiegand S."/>
            <person name="Jogler M."/>
            <person name="Boedeker C."/>
            <person name="Pinto D."/>
            <person name="Vollmers J."/>
            <person name="Rivas-Marin E."/>
            <person name="Kohn T."/>
            <person name="Peeters S.H."/>
            <person name="Heuer A."/>
            <person name="Rast P."/>
            <person name="Oberbeckmann S."/>
            <person name="Bunk B."/>
            <person name="Jeske O."/>
            <person name="Meyerdierks A."/>
            <person name="Storesund J.E."/>
            <person name="Kallscheuer N."/>
            <person name="Luecker S."/>
            <person name="Lage O.M."/>
            <person name="Pohl T."/>
            <person name="Merkel B.J."/>
            <person name="Hornburger P."/>
            <person name="Mueller R.-W."/>
            <person name="Bruemmer F."/>
            <person name="Labrenz M."/>
            <person name="Spormann A.M."/>
            <person name="Op den Camp H."/>
            <person name="Overmann J."/>
            <person name="Amann R."/>
            <person name="Jetten M.S.M."/>
            <person name="Mascher T."/>
            <person name="Medema M.H."/>
            <person name="Devos D.P."/>
            <person name="Kaster A.-K."/>
            <person name="Ovreas L."/>
            <person name="Rohde M."/>
            <person name="Galperin M.Y."/>
            <person name="Jogler C."/>
        </authorList>
    </citation>
    <scope>NUCLEOTIDE SEQUENCE [LARGE SCALE GENOMIC DNA]</scope>
    <source>
        <strain evidence="1 2">Enr10</strain>
    </source>
</reference>